<dbReference type="GO" id="GO:0005313">
    <property type="term" value="F:L-glutamate transmembrane transporter activity"/>
    <property type="evidence" value="ECO:0007669"/>
    <property type="project" value="TreeGrafter"/>
</dbReference>
<comment type="subcellular location">
    <subcellularLocation>
        <location evidence="1">Mitochondrion inner membrane</location>
        <topology evidence="1">Multi-pass membrane protein</topology>
    </subcellularLocation>
</comment>
<evidence type="ECO:0000256" key="9">
    <source>
        <dbReference type="RuleBase" id="RU000488"/>
    </source>
</evidence>
<protein>
    <submittedName>
        <fullName evidence="10">Uncharacterized protein</fullName>
    </submittedName>
</protein>
<dbReference type="SUPFAM" id="SSF103506">
    <property type="entry name" value="Mitochondrial carrier"/>
    <property type="match status" value="1"/>
</dbReference>
<dbReference type="Proteomes" id="UP000092462">
    <property type="component" value="Unassembled WGS sequence"/>
</dbReference>
<dbReference type="InterPro" id="IPR051028">
    <property type="entry name" value="Mito_Solute_Carrier"/>
</dbReference>
<dbReference type="VEuPathDB" id="VectorBase:PPAPM1_008531"/>
<evidence type="ECO:0000256" key="8">
    <source>
        <dbReference type="PROSITE-ProRule" id="PRU00282"/>
    </source>
</evidence>
<dbReference type="VEuPathDB" id="VectorBase:PPAI006298"/>
<evidence type="ECO:0000256" key="3">
    <source>
        <dbReference type="ARBA" id="ARBA00022692"/>
    </source>
</evidence>
<organism evidence="10 11">
    <name type="scientific">Phlebotomus papatasi</name>
    <name type="common">Sandfly</name>
    <dbReference type="NCBI Taxonomy" id="29031"/>
    <lineage>
        <taxon>Eukaryota</taxon>
        <taxon>Metazoa</taxon>
        <taxon>Ecdysozoa</taxon>
        <taxon>Arthropoda</taxon>
        <taxon>Hexapoda</taxon>
        <taxon>Insecta</taxon>
        <taxon>Pterygota</taxon>
        <taxon>Neoptera</taxon>
        <taxon>Endopterygota</taxon>
        <taxon>Diptera</taxon>
        <taxon>Nematocera</taxon>
        <taxon>Psychodoidea</taxon>
        <taxon>Psychodidae</taxon>
        <taxon>Phlebotomus</taxon>
        <taxon>Phlebotomus</taxon>
    </lineage>
</organism>
<dbReference type="PANTHER" id="PTHR45678">
    <property type="entry name" value="MITOCHONDRIAL 2-OXODICARBOXYLATE CARRIER 1-RELATED"/>
    <property type="match status" value="1"/>
</dbReference>
<dbReference type="InterPro" id="IPR018108">
    <property type="entry name" value="MCP_transmembrane"/>
</dbReference>
<comment type="similarity">
    <text evidence="2 9">Belongs to the mitochondrial carrier (TC 2.A.29) family.</text>
</comment>
<evidence type="ECO:0000256" key="1">
    <source>
        <dbReference type="ARBA" id="ARBA00004448"/>
    </source>
</evidence>
<sequence length="104" mass="11408">MREEGPRAFWKGTAARVCRSSPQFGVTLVTYELLQRLFVVDFGGNRPTGSDVKKVKTVEPTVFKQNPDHIGGYQAAVPIVNGIETKFGLSLPRFASSIQSPPKT</sequence>
<keyword evidence="4" id="KW-0999">Mitochondrion inner membrane</keyword>
<name>A0A1B0DEE9_PHLPP</name>
<dbReference type="InterPro" id="IPR023395">
    <property type="entry name" value="MCP_dom_sf"/>
</dbReference>
<dbReference type="GO" id="GO:0015183">
    <property type="term" value="F:L-aspartate transmembrane transporter activity"/>
    <property type="evidence" value="ECO:0007669"/>
    <property type="project" value="TreeGrafter"/>
</dbReference>
<dbReference type="Pfam" id="PF00153">
    <property type="entry name" value="Mito_carr"/>
    <property type="match status" value="1"/>
</dbReference>
<evidence type="ECO:0000313" key="11">
    <source>
        <dbReference type="Proteomes" id="UP000092462"/>
    </source>
</evidence>
<reference evidence="10" key="1">
    <citation type="submission" date="2022-08" db="UniProtKB">
        <authorList>
            <consortium name="EnsemblMetazoa"/>
        </authorList>
    </citation>
    <scope>IDENTIFICATION</scope>
    <source>
        <strain evidence="10">Israel</strain>
    </source>
</reference>
<dbReference type="EnsemblMetazoa" id="PPAI006298-RA">
    <property type="protein sequence ID" value="PPAI006298-PA"/>
    <property type="gene ID" value="PPAI006298"/>
</dbReference>
<dbReference type="PANTHER" id="PTHR45678:SF9">
    <property type="entry name" value="CALCIUM-BINDING MITOCHONDRIAL CARRIER PROTEIN ARALAR1"/>
    <property type="match status" value="1"/>
</dbReference>
<keyword evidence="7 8" id="KW-0472">Membrane</keyword>
<accession>A0A1B0DEE9</accession>
<dbReference type="EMBL" id="AJVK01032680">
    <property type="status" value="NOT_ANNOTATED_CDS"/>
    <property type="molecule type" value="Genomic_DNA"/>
</dbReference>
<evidence type="ECO:0000256" key="4">
    <source>
        <dbReference type="ARBA" id="ARBA00022792"/>
    </source>
</evidence>
<dbReference type="Gene3D" id="1.50.40.10">
    <property type="entry name" value="Mitochondrial carrier domain"/>
    <property type="match status" value="1"/>
</dbReference>
<evidence type="ECO:0000256" key="7">
    <source>
        <dbReference type="ARBA" id="ARBA00023136"/>
    </source>
</evidence>
<proteinExistence type="inferred from homology"/>
<keyword evidence="11" id="KW-1185">Reference proteome</keyword>
<keyword evidence="6" id="KW-0496">Mitochondrion</keyword>
<feature type="repeat" description="Solcar" evidence="8">
    <location>
        <begin position="1"/>
        <end position="37"/>
    </location>
</feature>
<evidence type="ECO:0000256" key="5">
    <source>
        <dbReference type="ARBA" id="ARBA00022989"/>
    </source>
</evidence>
<keyword evidence="9" id="KW-0813">Transport</keyword>
<keyword evidence="5" id="KW-1133">Transmembrane helix</keyword>
<dbReference type="AlphaFoldDB" id="A0A1B0DEE9"/>
<dbReference type="GO" id="GO:0043490">
    <property type="term" value="P:malate-aspartate shuttle"/>
    <property type="evidence" value="ECO:0007669"/>
    <property type="project" value="TreeGrafter"/>
</dbReference>
<evidence type="ECO:0000256" key="6">
    <source>
        <dbReference type="ARBA" id="ARBA00023128"/>
    </source>
</evidence>
<evidence type="ECO:0000313" key="10">
    <source>
        <dbReference type="EnsemblMetazoa" id="PPAI006298-PA"/>
    </source>
</evidence>
<dbReference type="GO" id="GO:0005743">
    <property type="term" value="C:mitochondrial inner membrane"/>
    <property type="evidence" value="ECO:0007669"/>
    <property type="project" value="UniProtKB-SubCell"/>
</dbReference>
<keyword evidence="3 8" id="KW-0812">Transmembrane</keyword>
<dbReference type="PROSITE" id="PS50920">
    <property type="entry name" value="SOLCAR"/>
    <property type="match status" value="1"/>
</dbReference>
<evidence type="ECO:0000256" key="2">
    <source>
        <dbReference type="ARBA" id="ARBA00006375"/>
    </source>
</evidence>